<feature type="transmembrane region" description="Helical" evidence="2">
    <location>
        <begin position="74"/>
        <end position="96"/>
    </location>
</feature>
<dbReference type="Pfam" id="PF25853">
    <property type="entry name" value="DUF6311_C"/>
    <property type="match status" value="1"/>
</dbReference>
<feature type="transmembrane region" description="Helical" evidence="2">
    <location>
        <begin position="281"/>
        <end position="299"/>
    </location>
</feature>
<evidence type="ECO:0000259" key="3">
    <source>
        <dbReference type="Pfam" id="PF19830"/>
    </source>
</evidence>
<dbReference type="Proteomes" id="UP000766336">
    <property type="component" value="Unassembled WGS sequence"/>
</dbReference>
<dbReference type="RefSeq" id="WP_213670716.1">
    <property type="nucleotide sequence ID" value="NZ_JAHCDA010000002.1"/>
</dbReference>
<evidence type="ECO:0000256" key="2">
    <source>
        <dbReference type="SAM" id="Phobius"/>
    </source>
</evidence>
<name>A0ABS5QEF4_9PROT</name>
<protein>
    <submittedName>
        <fullName evidence="5">Uncharacterized protein</fullName>
    </submittedName>
</protein>
<keyword evidence="6" id="KW-1185">Reference proteome</keyword>
<proteinExistence type="predicted"/>
<evidence type="ECO:0000259" key="4">
    <source>
        <dbReference type="Pfam" id="PF25853"/>
    </source>
</evidence>
<feature type="transmembrane region" description="Helical" evidence="2">
    <location>
        <begin position="184"/>
        <end position="210"/>
    </location>
</feature>
<dbReference type="EMBL" id="JAHCDA010000002">
    <property type="protein sequence ID" value="MBS7812080.1"/>
    <property type="molecule type" value="Genomic_DNA"/>
</dbReference>
<dbReference type="InterPro" id="IPR058671">
    <property type="entry name" value="DUF6311_C"/>
</dbReference>
<organism evidence="5 6">
    <name type="scientific">Roseococcus pinisoli</name>
    <dbReference type="NCBI Taxonomy" id="2835040"/>
    <lineage>
        <taxon>Bacteria</taxon>
        <taxon>Pseudomonadati</taxon>
        <taxon>Pseudomonadota</taxon>
        <taxon>Alphaproteobacteria</taxon>
        <taxon>Acetobacterales</taxon>
        <taxon>Roseomonadaceae</taxon>
        <taxon>Roseococcus</taxon>
    </lineage>
</organism>
<evidence type="ECO:0000313" key="6">
    <source>
        <dbReference type="Proteomes" id="UP000766336"/>
    </source>
</evidence>
<feature type="transmembrane region" description="Helical" evidence="2">
    <location>
        <begin position="222"/>
        <end position="242"/>
    </location>
</feature>
<feature type="transmembrane region" description="Helical" evidence="2">
    <location>
        <begin position="108"/>
        <end position="128"/>
    </location>
</feature>
<dbReference type="InterPro" id="IPR046278">
    <property type="entry name" value="DUF6311"/>
</dbReference>
<gene>
    <name evidence="5" type="ORF">KHU32_14100</name>
</gene>
<keyword evidence="2" id="KW-1133">Transmembrane helix</keyword>
<sequence>MRLPPAPSSIVGALCAAFLGGAVILAIFGTHILPPSHTGWMLSGQVGPDPVQYWLGWTYFRLSPWMWPPGLNPMFGMEISSSIFYADSIPLLAFVFKALRGVVVVEQYWGMWIAACGALQGWLAWRLIGRVTEAPLFRLAGAMIFVLQPMLLNRMGGHFALSAQWLVLWGLLLALSPAGRWRPAGWAALVVAAALIHSYILPMVLALWAADWWSRKGVAEALAVPAAGLAGLWAAGFFVLGAGHGNDQYGTMQFDLLAPFDPSFWGGILPDLPDPDHPETGSSYLGLGALLLLPFLALVPPRRRLVPLMVVLLAMLAFAISHRVTFGGTELFTLPLPDRVVELLGMLRASERYFWPLAYALILAGMAGLLRAFGPRWGGVVLLALLLVQAADLRPGYARVAHYFPPTPAQLPLRLADPFWAEAAQRYRAVRLVPAGNQGRAWEEVAVFAASHGLATDAVYLARADATAIDRLRADVAARLSEGRHEPGVLYVLRDAEAVAQARAGMEEGRDRLLQADGLDVLAPGWDVTSPVASTKGTSIASDAGPRPDLPVGLPAGPENADARPQPPRL</sequence>
<feature type="transmembrane region" description="Helical" evidence="2">
    <location>
        <begin position="134"/>
        <end position="152"/>
    </location>
</feature>
<evidence type="ECO:0000256" key="1">
    <source>
        <dbReference type="SAM" id="MobiDB-lite"/>
    </source>
</evidence>
<feature type="transmembrane region" description="Helical" evidence="2">
    <location>
        <begin position="353"/>
        <end position="373"/>
    </location>
</feature>
<keyword evidence="2" id="KW-0812">Transmembrane</keyword>
<feature type="transmembrane region" description="Helical" evidence="2">
    <location>
        <begin position="12"/>
        <end position="33"/>
    </location>
</feature>
<evidence type="ECO:0000313" key="5">
    <source>
        <dbReference type="EMBL" id="MBS7812080.1"/>
    </source>
</evidence>
<feature type="domain" description="DUF6311" evidence="3">
    <location>
        <begin position="17"/>
        <end position="394"/>
    </location>
</feature>
<feature type="compositionally biased region" description="Polar residues" evidence="1">
    <location>
        <begin position="532"/>
        <end position="541"/>
    </location>
</feature>
<feature type="region of interest" description="Disordered" evidence="1">
    <location>
        <begin position="532"/>
        <end position="570"/>
    </location>
</feature>
<reference evidence="5 6" key="1">
    <citation type="submission" date="2021-05" db="EMBL/GenBank/DDBJ databases">
        <title>Roseococcus sp. XZZS9, whole genome shotgun sequencing project.</title>
        <authorList>
            <person name="Zhao G."/>
            <person name="Shen L."/>
        </authorList>
    </citation>
    <scope>NUCLEOTIDE SEQUENCE [LARGE SCALE GENOMIC DNA]</scope>
    <source>
        <strain evidence="5 6">XZZS9</strain>
    </source>
</reference>
<keyword evidence="2" id="KW-0472">Membrane</keyword>
<accession>A0ABS5QEF4</accession>
<comment type="caution">
    <text evidence="5">The sequence shown here is derived from an EMBL/GenBank/DDBJ whole genome shotgun (WGS) entry which is preliminary data.</text>
</comment>
<feature type="domain" description="DUF6311" evidence="4">
    <location>
        <begin position="419"/>
        <end position="524"/>
    </location>
</feature>
<dbReference type="Pfam" id="PF19830">
    <property type="entry name" value="DUF6311"/>
    <property type="match status" value="1"/>
</dbReference>
<feature type="transmembrane region" description="Helical" evidence="2">
    <location>
        <begin position="306"/>
        <end position="326"/>
    </location>
</feature>
<feature type="transmembrane region" description="Helical" evidence="2">
    <location>
        <begin position="159"/>
        <end position="178"/>
    </location>
</feature>